<evidence type="ECO:0000256" key="3">
    <source>
        <dbReference type="ARBA" id="ARBA00010617"/>
    </source>
</evidence>
<dbReference type="PRINTS" id="PR00463">
    <property type="entry name" value="EP450I"/>
</dbReference>
<name>A0A8X7XKE2_POLSE</name>
<dbReference type="SUPFAM" id="SSF48264">
    <property type="entry name" value="Cytochrome P450"/>
    <property type="match status" value="1"/>
</dbReference>
<dbReference type="InterPro" id="IPR008069">
    <property type="entry name" value="Cyt_P450_E_grp-I_CYP2D-like"/>
</dbReference>
<keyword evidence="5 10" id="KW-0479">Metal-binding</keyword>
<keyword evidence="4 10" id="KW-0349">Heme</keyword>
<dbReference type="GO" id="GO:0016020">
    <property type="term" value="C:membrane"/>
    <property type="evidence" value="ECO:0007669"/>
    <property type="project" value="UniProtKB-SubCell"/>
</dbReference>
<keyword evidence="8 11" id="KW-0503">Monooxygenase</keyword>
<evidence type="ECO:0000256" key="9">
    <source>
        <dbReference type="ARBA" id="ARBA00023136"/>
    </source>
</evidence>
<feature type="non-terminal residue" evidence="12">
    <location>
        <position position="1"/>
    </location>
</feature>
<evidence type="ECO:0000256" key="7">
    <source>
        <dbReference type="ARBA" id="ARBA00023004"/>
    </source>
</evidence>
<feature type="non-terminal residue" evidence="12">
    <location>
        <position position="505"/>
    </location>
</feature>
<dbReference type="GO" id="GO:0005506">
    <property type="term" value="F:iron ion binding"/>
    <property type="evidence" value="ECO:0007669"/>
    <property type="project" value="InterPro"/>
</dbReference>
<dbReference type="InterPro" id="IPR017972">
    <property type="entry name" value="Cyt_P450_CS"/>
</dbReference>
<dbReference type="GO" id="GO:0005737">
    <property type="term" value="C:cytoplasm"/>
    <property type="evidence" value="ECO:0007669"/>
    <property type="project" value="TreeGrafter"/>
</dbReference>
<dbReference type="PROSITE" id="PS00086">
    <property type="entry name" value="CYTOCHROME_P450"/>
    <property type="match status" value="1"/>
</dbReference>
<dbReference type="PRINTS" id="PR00385">
    <property type="entry name" value="P450"/>
</dbReference>
<evidence type="ECO:0000256" key="6">
    <source>
        <dbReference type="ARBA" id="ARBA00023002"/>
    </source>
</evidence>
<dbReference type="InterPro" id="IPR002401">
    <property type="entry name" value="Cyt_P450_E_grp-I"/>
</dbReference>
<evidence type="ECO:0000256" key="10">
    <source>
        <dbReference type="PIRSR" id="PIRSR602401-1"/>
    </source>
</evidence>
<dbReference type="PRINTS" id="PR01686">
    <property type="entry name" value="EP450ICYP2D"/>
</dbReference>
<dbReference type="PANTHER" id="PTHR24300:SF327">
    <property type="entry name" value="CYTOCHROME P450 2F2-RELATED"/>
    <property type="match status" value="1"/>
</dbReference>
<comment type="subcellular location">
    <subcellularLocation>
        <location evidence="2">Membrane</location>
    </subcellularLocation>
</comment>
<organism evidence="12 13">
    <name type="scientific">Polypterus senegalus</name>
    <name type="common">Senegal bichir</name>
    <dbReference type="NCBI Taxonomy" id="55291"/>
    <lineage>
        <taxon>Eukaryota</taxon>
        <taxon>Metazoa</taxon>
        <taxon>Chordata</taxon>
        <taxon>Craniata</taxon>
        <taxon>Vertebrata</taxon>
        <taxon>Euteleostomi</taxon>
        <taxon>Actinopterygii</taxon>
        <taxon>Polypteriformes</taxon>
        <taxon>Polypteridae</taxon>
        <taxon>Polypterus</taxon>
    </lineage>
</organism>
<dbReference type="FunFam" id="1.10.630.10:FF:000004">
    <property type="entry name" value="cytochrome P450 2D15 isoform X1"/>
    <property type="match status" value="1"/>
</dbReference>
<feature type="binding site" description="axial binding residue" evidence="10">
    <location>
        <position position="447"/>
    </location>
    <ligand>
        <name>heme</name>
        <dbReference type="ChEBI" id="CHEBI:30413"/>
    </ligand>
    <ligandPart>
        <name>Fe</name>
        <dbReference type="ChEBI" id="CHEBI:18248"/>
    </ligandPart>
</feature>
<dbReference type="Gene3D" id="1.10.630.10">
    <property type="entry name" value="Cytochrome P450"/>
    <property type="match status" value="1"/>
</dbReference>
<dbReference type="GO" id="GO:0016712">
    <property type="term" value="F:oxidoreductase activity, acting on paired donors, with incorporation or reduction of molecular oxygen, reduced flavin or flavoprotein as one donor, and incorporation of one atom of oxygen"/>
    <property type="evidence" value="ECO:0007669"/>
    <property type="project" value="InterPro"/>
</dbReference>
<dbReference type="GO" id="GO:0006082">
    <property type="term" value="P:organic acid metabolic process"/>
    <property type="evidence" value="ECO:0007669"/>
    <property type="project" value="TreeGrafter"/>
</dbReference>
<evidence type="ECO:0000256" key="5">
    <source>
        <dbReference type="ARBA" id="ARBA00022723"/>
    </source>
</evidence>
<dbReference type="GO" id="GO:0020037">
    <property type="term" value="F:heme binding"/>
    <property type="evidence" value="ECO:0007669"/>
    <property type="project" value="InterPro"/>
</dbReference>
<keyword evidence="9" id="KW-0472">Membrane</keyword>
<evidence type="ECO:0000256" key="2">
    <source>
        <dbReference type="ARBA" id="ARBA00004370"/>
    </source>
</evidence>
<sequence>MELEGGLEAAGRKALEVCGLDIGGIGAGGTGALKTRRFRNFPPGPPAVPFLGNILQLNLRNPLEDMKKQLSETYGNVYSVFIGSTPVVILHGLQAVKEALVTQAVEFAGRPQGLLVNDVTEYKGVIIVNYGTHWKEQRRFALSTLRNFGLGKKSMEARIQEEVAHLTESLEQYKGQIMSPHTLLHNAVSNVICSVLLGQRFSYNDIFFQEMIHCVSENLRLINGPWGMLYDAFPIIRPLPLPYRKAITNAFKVKSFLKSIVEEHKKTRIRGEVRDIIDSYLEEMEKRKNEQSSFDNENLTILLTDLFAAGTDTTSSTLRFAILYLMIHPDIQAKCHQEIDTVLGQNKDFNFEDRLKMPYIQATIHEIQRFADIVPLGVFHATTKETHLCGYKLPKNTTVIANLSSVLHDETQWKFPYEFNPSNFLNSKGEFIKPEAFMPFSAGPRLCLGEALAKMEIFFFMVGLLRRFHFIWPQGCGEPDPTPMFGLTQESTKYKMIFKVREKLN</sequence>
<evidence type="ECO:0000256" key="11">
    <source>
        <dbReference type="RuleBase" id="RU000461"/>
    </source>
</evidence>
<dbReference type="InterPro" id="IPR036396">
    <property type="entry name" value="Cyt_P450_sf"/>
</dbReference>
<comment type="cofactor">
    <cofactor evidence="1 10">
        <name>heme</name>
        <dbReference type="ChEBI" id="CHEBI:30413"/>
    </cofactor>
</comment>
<evidence type="ECO:0000256" key="4">
    <source>
        <dbReference type="ARBA" id="ARBA00022617"/>
    </source>
</evidence>
<proteinExistence type="inferred from homology"/>
<dbReference type="EMBL" id="JAATIS010000147">
    <property type="protein sequence ID" value="KAG2470238.1"/>
    <property type="molecule type" value="Genomic_DNA"/>
</dbReference>
<gene>
    <name evidence="12" type="primary">Cyp2d3_0</name>
    <name evidence="12" type="ORF">GTO96_0022669</name>
</gene>
<protein>
    <submittedName>
        <fullName evidence="12">CP2D3 protein</fullName>
    </submittedName>
</protein>
<evidence type="ECO:0000313" key="13">
    <source>
        <dbReference type="Proteomes" id="UP000886611"/>
    </source>
</evidence>
<dbReference type="InterPro" id="IPR001128">
    <property type="entry name" value="Cyt_P450"/>
</dbReference>
<keyword evidence="7 10" id="KW-0408">Iron</keyword>
<dbReference type="PANTHER" id="PTHR24300">
    <property type="entry name" value="CYTOCHROME P450 508A4-RELATED"/>
    <property type="match status" value="1"/>
</dbReference>
<dbReference type="Pfam" id="PF00067">
    <property type="entry name" value="p450"/>
    <property type="match status" value="1"/>
</dbReference>
<keyword evidence="13" id="KW-1185">Reference proteome</keyword>
<evidence type="ECO:0000256" key="8">
    <source>
        <dbReference type="ARBA" id="ARBA00023033"/>
    </source>
</evidence>
<evidence type="ECO:0000313" key="12">
    <source>
        <dbReference type="EMBL" id="KAG2470238.1"/>
    </source>
</evidence>
<dbReference type="AlphaFoldDB" id="A0A8X7XKE2"/>
<dbReference type="GO" id="GO:0006805">
    <property type="term" value="P:xenobiotic metabolic process"/>
    <property type="evidence" value="ECO:0007669"/>
    <property type="project" value="TreeGrafter"/>
</dbReference>
<comment type="caution">
    <text evidence="12">The sequence shown here is derived from an EMBL/GenBank/DDBJ whole genome shotgun (WGS) entry which is preliminary data.</text>
</comment>
<dbReference type="Proteomes" id="UP000886611">
    <property type="component" value="Unassembled WGS sequence"/>
</dbReference>
<evidence type="ECO:0000256" key="1">
    <source>
        <dbReference type="ARBA" id="ARBA00001971"/>
    </source>
</evidence>
<keyword evidence="6 11" id="KW-0560">Oxidoreductase</keyword>
<comment type="similarity">
    <text evidence="3 11">Belongs to the cytochrome P450 family.</text>
</comment>
<accession>A0A8X7XKE2</accession>
<reference evidence="12 13" key="1">
    <citation type="journal article" date="2021" name="Cell">
        <title>Tracing the genetic footprints of vertebrate landing in non-teleost ray-finned fishes.</title>
        <authorList>
            <person name="Bi X."/>
            <person name="Wang K."/>
            <person name="Yang L."/>
            <person name="Pan H."/>
            <person name="Jiang H."/>
            <person name="Wei Q."/>
            <person name="Fang M."/>
            <person name="Yu H."/>
            <person name="Zhu C."/>
            <person name="Cai Y."/>
            <person name="He Y."/>
            <person name="Gan X."/>
            <person name="Zeng H."/>
            <person name="Yu D."/>
            <person name="Zhu Y."/>
            <person name="Jiang H."/>
            <person name="Qiu Q."/>
            <person name="Yang H."/>
            <person name="Zhang Y.E."/>
            <person name="Wang W."/>
            <person name="Zhu M."/>
            <person name="He S."/>
            <person name="Zhang G."/>
        </authorList>
    </citation>
    <scope>NUCLEOTIDE SEQUENCE [LARGE SCALE GENOMIC DNA]</scope>
    <source>
        <strain evidence="12">Bchr_013</strain>
    </source>
</reference>
<dbReference type="InterPro" id="IPR050182">
    <property type="entry name" value="Cytochrome_P450_fam2"/>
</dbReference>